<dbReference type="AlphaFoldDB" id="V4B0V3"/>
<comment type="similarity">
    <text evidence="1">Belongs to the type-B carboxylesterase/lipase family.</text>
</comment>
<dbReference type="Gene3D" id="3.40.50.1820">
    <property type="entry name" value="alpha/beta hydrolase"/>
    <property type="match status" value="1"/>
</dbReference>
<dbReference type="PANTHER" id="PTHR43903">
    <property type="entry name" value="NEUROLIGIN"/>
    <property type="match status" value="1"/>
</dbReference>
<accession>V4B0V3</accession>
<dbReference type="STRING" id="225164.V4B0V3"/>
<dbReference type="KEGG" id="lgi:LOTGIDRAFT_140246"/>
<proteinExistence type="inferred from homology"/>
<feature type="domain" description="Carboxylesterase type B" evidence="3">
    <location>
        <begin position="19"/>
        <end position="130"/>
    </location>
</feature>
<organism evidence="4 5">
    <name type="scientific">Lottia gigantea</name>
    <name type="common">Giant owl limpet</name>
    <dbReference type="NCBI Taxonomy" id="225164"/>
    <lineage>
        <taxon>Eukaryota</taxon>
        <taxon>Metazoa</taxon>
        <taxon>Spiralia</taxon>
        <taxon>Lophotrochozoa</taxon>
        <taxon>Mollusca</taxon>
        <taxon>Gastropoda</taxon>
        <taxon>Patellogastropoda</taxon>
        <taxon>Lottioidea</taxon>
        <taxon>Lottiidae</taxon>
        <taxon>Lottia</taxon>
    </lineage>
</organism>
<evidence type="ECO:0000313" key="5">
    <source>
        <dbReference type="Proteomes" id="UP000030746"/>
    </source>
</evidence>
<dbReference type="InterPro" id="IPR051093">
    <property type="entry name" value="Neuroligin/BSAL"/>
</dbReference>
<dbReference type="InterPro" id="IPR002018">
    <property type="entry name" value="CarbesteraseB"/>
</dbReference>
<dbReference type="InterPro" id="IPR019819">
    <property type="entry name" value="Carboxylesterase_B_CS"/>
</dbReference>
<protein>
    <recommendedName>
        <fullName evidence="3">Carboxylesterase type B domain-containing protein</fullName>
    </recommendedName>
</protein>
<dbReference type="OrthoDB" id="3200163at2759"/>
<evidence type="ECO:0000259" key="3">
    <source>
        <dbReference type="Pfam" id="PF00135"/>
    </source>
</evidence>
<dbReference type="EMBL" id="KB200639">
    <property type="protein sequence ID" value="ESP00881.1"/>
    <property type="molecule type" value="Genomic_DNA"/>
</dbReference>
<reference evidence="4 5" key="1">
    <citation type="journal article" date="2013" name="Nature">
        <title>Insights into bilaterian evolution from three spiralian genomes.</title>
        <authorList>
            <person name="Simakov O."/>
            <person name="Marletaz F."/>
            <person name="Cho S.J."/>
            <person name="Edsinger-Gonzales E."/>
            <person name="Havlak P."/>
            <person name="Hellsten U."/>
            <person name="Kuo D.H."/>
            <person name="Larsson T."/>
            <person name="Lv J."/>
            <person name="Arendt D."/>
            <person name="Savage R."/>
            <person name="Osoegawa K."/>
            <person name="de Jong P."/>
            <person name="Grimwood J."/>
            <person name="Chapman J.A."/>
            <person name="Shapiro H."/>
            <person name="Aerts A."/>
            <person name="Otillar R.P."/>
            <person name="Terry A.Y."/>
            <person name="Boore J.L."/>
            <person name="Grigoriev I.V."/>
            <person name="Lindberg D.R."/>
            <person name="Seaver E.C."/>
            <person name="Weisblat D.A."/>
            <person name="Putnam N.H."/>
            <person name="Rokhsar D.S."/>
        </authorList>
    </citation>
    <scope>NUCLEOTIDE SEQUENCE [LARGE SCALE GENOMIC DNA]</scope>
</reference>
<dbReference type="HOGENOM" id="CLU_006586_7_1_1"/>
<dbReference type="SUPFAM" id="SSF53474">
    <property type="entry name" value="alpha/beta-Hydrolases"/>
    <property type="match status" value="1"/>
</dbReference>
<dbReference type="Pfam" id="PF00135">
    <property type="entry name" value="COesterase"/>
    <property type="match status" value="1"/>
</dbReference>
<keyword evidence="5" id="KW-1185">Reference proteome</keyword>
<evidence type="ECO:0000313" key="4">
    <source>
        <dbReference type="EMBL" id="ESP00881.1"/>
    </source>
</evidence>
<evidence type="ECO:0000256" key="1">
    <source>
        <dbReference type="ARBA" id="ARBA00005964"/>
    </source>
</evidence>
<dbReference type="OMA" id="HWDDVRV"/>
<dbReference type="GeneID" id="20234291"/>
<dbReference type="RefSeq" id="XP_009048417.1">
    <property type="nucleotide sequence ID" value="XM_009050169.1"/>
</dbReference>
<gene>
    <name evidence="4" type="ORF">LOTGIDRAFT_140246</name>
</gene>
<dbReference type="Proteomes" id="UP000030746">
    <property type="component" value="Unassembled WGS sequence"/>
</dbReference>
<sequence>MTLMLVGIKAEVKMTRLSDRVMSTRYGKVRGVLVEFPNRHLRTVEAYLGLRYADLNQGGLRFMPPKNPMEKWKGIRVAVEHQPVCPQRAAKNEDFDQRPDGREGQLRNISTFIVKQTEDCLTLNIYVPISGKAKFVYIKVALPALVRSL</sequence>
<dbReference type="InterPro" id="IPR029058">
    <property type="entry name" value="AB_hydrolase_fold"/>
</dbReference>
<keyword evidence="2" id="KW-0732">Signal</keyword>
<name>V4B0V3_LOTGI</name>
<evidence type="ECO:0000256" key="2">
    <source>
        <dbReference type="ARBA" id="ARBA00022729"/>
    </source>
</evidence>
<dbReference type="CTD" id="20234291"/>
<dbReference type="PROSITE" id="PS00941">
    <property type="entry name" value="CARBOXYLESTERASE_B_2"/>
    <property type="match status" value="1"/>
</dbReference>